<keyword evidence="5 7" id="KW-0472">Membrane</keyword>
<evidence type="ECO:0000256" key="4">
    <source>
        <dbReference type="ARBA" id="ARBA00022989"/>
    </source>
</evidence>
<dbReference type="PANTHER" id="PTHR38459">
    <property type="entry name" value="PROPHAGE BACTOPRENOL-LINKED GLUCOSE TRANSLOCASE HOMOLOG"/>
    <property type="match status" value="1"/>
</dbReference>
<evidence type="ECO:0000256" key="2">
    <source>
        <dbReference type="ARBA" id="ARBA00009399"/>
    </source>
</evidence>
<comment type="similarity">
    <text evidence="2">Belongs to the GtrA family.</text>
</comment>
<evidence type="ECO:0000256" key="1">
    <source>
        <dbReference type="ARBA" id="ARBA00004141"/>
    </source>
</evidence>
<keyword evidence="3 7" id="KW-0812">Transmembrane</keyword>
<name>A0A4U5JJZ0_9GAMM</name>
<dbReference type="AlphaFoldDB" id="A0A4U5JJZ0"/>
<dbReference type="InterPro" id="IPR007267">
    <property type="entry name" value="GtrA_DPMS_TM"/>
</dbReference>
<keyword evidence="10" id="KW-1185">Reference proteome</keyword>
<dbReference type="GO" id="GO:0000271">
    <property type="term" value="P:polysaccharide biosynthetic process"/>
    <property type="evidence" value="ECO:0007669"/>
    <property type="project" value="InterPro"/>
</dbReference>
<evidence type="ECO:0000313" key="9">
    <source>
        <dbReference type="EMBL" id="TKR29724.1"/>
    </source>
</evidence>
<comment type="caution">
    <text evidence="9">The sequence shown here is derived from an EMBL/GenBank/DDBJ whole genome shotgun (WGS) entry which is preliminary data.</text>
</comment>
<evidence type="ECO:0000256" key="7">
    <source>
        <dbReference type="SAM" id="Phobius"/>
    </source>
</evidence>
<keyword evidence="4 7" id="KW-1133">Transmembrane helix</keyword>
<gene>
    <name evidence="9" type="ORF">FCE95_16530</name>
</gene>
<feature type="transmembrane region" description="Helical" evidence="7">
    <location>
        <begin position="128"/>
        <end position="149"/>
    </location>
</feature>
<dbReference type="PANTHER" id="PTHR38459:SF1">
    <property type="entry name" value="PROPHAGE BACTOPRENOL-LINKED GLUCOSE TRANSLOCASE HOMOLOG"/>
    <property type="match status" value="1"/>
</dbReference>
<evidence type="ECO:0000313" key="10">
    <source>
        <dbReference type="Proteomes" id="UP000308707"/>
    </source>
</evidence>
<dbReference type="Pfam" id="PF04138">
    <property type="entry name" value="GtrA_DPMS_TM"/>
    <property type="match status" value="1"/>
</dbReference>
<evidence type="ECO:0000256" key="5">
    <source>
        <dbReference type="ARBA" id="ARBA00023136"/>
    </source>
</evidence>
<reference evidence="9 10" key="1">
    <citation type="submission" date="2019-04" db="EMBL/GenBank/DDBJ databases">
        <title>Reference strain of H23.</title>
        <authorList>
            <person name="Luo X."/>
        </authorList>
    </citation>
    <scope>NUCLEOTIDE SEQUENCE [LARGE SCALE GENOMIC DNA]</scope>
    <source>
        <strain evidence="9 10">H23</strain>
    </source>
</reference>
<dbReference type="InterPro" id="IPR051401">
    <property type="entry name" value="GtrA_CellWall_Glycosyl"/>
</dbReference>
<dbReference type="Proteomes" id="UP000308707">
    <property type="component" value="Unassembled WGS sequence"/>
</dbReference>
<feature type="domain" description="GtrA/DPMS transmembrane" evidence="8">
    <location>
        <begin position="39"/>
        <end position="149"/>
    </location>
</feature>
<proteinExistence type="inferred from homology"/>
<feature type="region of interest" description="Disordered" evidence="6">
    <location>
        <begin position="1"/>
        <end position="22"/>
    </location>
</feature>
<dbReference type="OrthoDB" id="5958160at2"/>
<sequence>MSGGFSTRRTAESKPADRTKHGRLGLSGGQRIIAVEFVRFVVLRAVCAVFSYGLYLLLLLWLRYEAAYVIAFLAGIGLAYVVSAVFVFQEPMRKRSAFRFPFVYLLQFVLCLVLLRAGVELIGIPEALALAFAVGITLPLTFLLSRWIVRAG</sequence>
<feature type="transmembrane region" description="Helical" evidence="7">
    <location>
        <begin position="68"/>
        <end position="88"/>
    </location>
</feature>
<evidence type="ECO:0000259" key="8">
    <source>
        <dbReference type="Pfam" id="PF04138"/>
    </source>
</evidence>
<dbReference type="GO" id="GO:0005886">
    <property type="term" value="C:plasma membrane"/>
    <property type="evidence" value="ECO:0007669"/>
    <property type="project" value="TreeGrafter"/>
</dbReference>
<feature type="compositionally biased region" description="Basic and acidic residues" evidence="6">
    <location>
        <begin position="9"/>
        <end position="19"/>
    </location>
</feature>
<comment type="subcellular location">
    <subcellularLocation>
        <location evidence="1">Membrane</location>
        <topology evidence="1">Multi-pass membrane protein</topology>
    </subcellularLocation>
</comment>
<organism evidence="9 10">
    <name type="scientific">Luteimonas gilva</name>
    <dbReference type="NCBI Taxonomy" id="2572684"/>
    <lineage>
        <taxon>Bacteria</taxon>
        <taxon>Pseudomonadati</taxon>
        <taxon>Pseudomonadota</taxon>
        <taxon>Gammaproteobacteria</taxon>
        <taxon>Lysobacterales</taxon>
        <taxon>Lysobacteraceae</taxon>
        <taxon>Luteimonas</taxon>
    </lineage>
</organism>
<protein>
    <submittedName>
        <fullName evidence="9">GtrA family protein</fullName>
    </submittedName>
</protein>
<feature type="transmembrane region" description="Helical" evidence="7">
    <location>
        <begin position="41"/>
        <end position="62"/>
    </location>
</feature>
<evidence type="ECO:0000256" key="3">
    <source>
        <dbReference type="ARBA" id="ARBA00022692"/>
    </source>
</evidence>
<feature type="transmembrane region" description="Helical" evidence="7">
    <location>
        <begin position="100"/>
        <end position="122"/>
    </location>
</feature>
<dbReference type="RefSeq" id="WP_137268127.1">
    <property type="nucleotide sequence ID" value="NZ_SZUA01000003.1"/>
</dbReference>
<accession>A0A4U5JJZ0</accession>
<dbReference type="EMBL" id="SZUA01000003">
    <property type="protein sequence ID" value="TKR29724.1"/>
    <property type="molecule type" value="Genomic_DNA"/>
</dbReference>
<evidence type="ECO:0000256" key="6">
    <source>
        <dbReference type="SAM" id="MobiDB-lite"/>
    </source>
</evidence>